<dbReference type="Proteomes" id="UP000092687">
    <property type="component" value="Chromosome"/>
</dbReference>
<reference evidence="1" key="1">
    <citation type="submission" date="2016-10" db="EMBL/GenBank/DDBJ databases">
        <authorList>
            <person name="de Groot N.N."/>
        </authorList>
    </citation>
    <scope>NUCLEOTIDE SEQUENCE</scope>
    <source>
        <strain evidence="1">DSM 24743</strain>
    </source>
</reference>
<organism evidence="1 2">
    <name type="scientific">Planococcus halocryophilus</name>
    <dbReference type="NCBI Taxonomy" id="1215089"/>
    <lineage>
        <taxon>Bacteria</taxon>
        <taxon>Bacillati</taxon>
        <taxon>Bacillota</taxon>
        <taxon>Bacilli</taxon>
        <taxon>Bacillales</taxon>
        <taxon>Caryophanaceae</taxon>
        <taxon>Planococcus</taxon>
    </lineage>
</organism>
<evidence type="ECO:0000313" key="1">
    <source>
        <dbReference type="EMBL" id="ANU13279.1"/>
    </source>
</evidence>
<accession>A0A1C7DNX5</accession>
<sequence>MEMVMILKCRKAESKLHELKIPYQAYNIFEHRALCKSMPIEKKIQGLPLMKIQENYYSLTEILDLKNKKLAYVQKLAVKAAYKDESFSTLNRFTYSAGICSINIEYSKKNNN</sequence>
<dbReference type="OrthoDB" id="2456431at2"/>
<proteinExistence type="predicted"/>
<dbReference type="EMBL" id="CP016537">
    <property type="protein sequence ID" value="ANU13279.1"/>
    <property type="molecule type" value="Genomic_DNA"/>
</dbReference>
<name>A0A1C7DNX5_9BACL</name>
<dbReference type="KEGG" id="phc:BBI08_05240"/>
<gene>
    <name evidence="1" type="ORF">BBI08_05240</name>
</gene>
<protein>
    <submittedName>
        <fullName evidence="1">Uncharacterized protein</fullName>
    </submittedName>
</protein>
<dbReference type="STRING" id="1215089.BBI08_05240"/>
<evidence type="ECO:0000313" key="2">
    <source>
        <dbReference type="Proteomes" id="UP000092687"/>
    </source>
</evidence>
<dbReference type="RefSeq" id="WP_008498482.1">
    <property type="nucleotide sequence ID" value="NZ_CP016537.2"/>
</dbReference>
<keyword evidence="2" id="KW-1185">Reference proteome</keyword>
<dbReference type="AlphaFoldDB" id="A0A1C7DNX5"/>